<dbReference type="STRING" id="1095630.A0A2J6TV50"/>
<evidence type="ECO:0000256" key="2">
    <source>
        <dbReference type="SAM" id="MobiDB-lite"/>
    </source>
</evidence>
<feature type="repeat" description="ANK" evidence="1">
    <location>
        <begin position="696"/>
        <end position="728"/>
    </location>
</feature>
<dbReference type="RefSeq" id="XP_024743818.1">
    <property type="nucleotide sequence ID" value="XM_024870958.1"/>
</dbReference>
<feature type="repeat" description="ANK" evidence="1">
    <location>
        <begin position="848"/>
        <end position="880"/>
    </location>
</feature>
<dbReference type="Proteomes" id="UP000235371">
    <property type="component" value="Unassembled WGS sequence"/>
</dbReference>
<keyword evidence="1" id="KW-0040">ANK repeat</keyword>
<feature type="compositionally biased region" description="Low complexity" evidence="2">
    <location>
        <begin position="1136"/>
        <end position="1150"/>
    </location>
</feature>
<dbReference type="InParanoid" id="A0A2J6TV50"/>
<feature type="domain" description="Heterokaryon incompatibility" evidence="3">
    <location>
        <begin position="22"/>
        <end position="123"/>
    </location>
</feature>
<feature type="domain" description="DUF8212" evidence="4">
    <location>
        <begin position="240"/>
        <end position="321"/>
    </location>
</feature>
<dbReference type="Pfam" id="PF12796">
    <property type="entry name" value="Ank_2"/>
    <property type="match status" value="2"/>
</dbReference>
<dbReference type="SMART" id="SM00248">
    <property type="entry name" value="ANK"/>
    <property type="match status" value="7"/>
</dbReference>
<protein>
    <submittedName>
        <fullName evidence="5">Ankyrin</fullName>
    </submittedName>
</protein>
<feature type="compositionally biased region" description="Polar residues" evidence="2">
    <location>
        <begin position="1039"/>
        <end position="1058"/>
    </location>
</feature>
<dbReference type="Pfam" id="PF06985">
    <property type="entry name" value="HET"/>
    <property type="match status" value="1"/>
</dbReference>
<dbReference type="Gene3D" id="1.25.40.20">
    <property type="entry name" value="Ankyrin repeat-containing domain"/>
    <property type="match status" value="4"/>
</dbReference>
<dbReference type="PANTHER" id="PTHR10622:SF10">
    <property type="entry name" value="HET DOMAIN-CONTAINING PROTEIN"/>
    <property type="match status" value="1"/>
</dbReference>
<dbReference type="InterPro" id="IPR036770">
    <property type="entry name" value="Ankyrin_rpt-contain_sf"/>
</dbReference>
<accession>A0A2J6TV50</accession>
<dbReference type="InterPro" id="IPR058525">
    <property type="entry name" value="DUF8212"/>
</dbReference>
<name>A0A2J6TV50_9HELO</name>
<evidence type="ECO:0000259" key="4">
    <source>
        <dbReference type="Pfam" id="PF26640"/>
    </source>
</evidence>
<feature type="region of interest" description="Disordered" evidence="2">
    <location>
        <begin position="1034"/>
        <end position="1062"/>
    </location>
</feature>
<dbReference type="Pfam" id="PF00023">
    <property type="entry name" value="Ank"/>
    <property type="match status" value="1"/>
</dbReference>
<dbReference type="InterPro" id="IPR002110">
    <property type="entry name" value="Ankyrin_rpt"/>
</dbReference>
<dbReference type="PANTHER" id="PTHR10622">
    <property type="entry name" value="HET DOMAIN-CONTAINING PROTEIN"/>
    <property type="match status" value="1"/>
</dbReference>
<proteinExistence type="predicted"/>
<feature type="repeat" description="ANK" evidence="1">
    <location>
        <begin position="881"/>
        <end position="913"/>
    </location>
</feature>
<sequence>MRLLDAKRLEPVDVRDDAIPPYAILSHTWGDEELTLQELRHMKGRMPQSLDKRKRTIADKKGFAKVKDAAALAVTRGFSYIWVDTCCIDKSSSAELSEAINSMYLWYQQAAECYAFLSDVKSAKEEDWSKPNSSLRHSRWFTRGWTLQELIAPKLVHFYAKDWSFLGHKDRPIAFTRIISAVTGIDAEVLDGRIDPLQLGISARMKWASRRHTTRLEDTAYSLIGLFQVNMPLLYGEGHRAFTRLQEEIIQRSDDQSLYAWNSLETADEDPDELSGLLAHSPEQFKDTGNIHPLPPSPVYASAPSGMTNHGLRVQLYLRPLLEAEGVPMEEDYYAILDCFVSVGDLYQCPVIRLRLLSQDQYARLQTKSRKYLPPPQGDFPEYEGYRTIYVRQQPVYYNLPQFRVSPAHMHSNLHSQQDQQYKLTEIFPHREWNSTTITMKVKYSRKLQAMGVFRFQSSGAHDKKVDVVVGLRRLDAMQWEGWCFQRAYQGSSLESTLSVINQRVSELTRTRSVSTGMLRDSLGDDSNLMTDATVEGMQLQGRLYISISMSQKPEVYSTTALQVSPTQQGLVFPTKDSSITIPLLYDFQVRTLTGPCSRSYLVTKSMLLDDVESSAHVLAVRGLPPTSGLYRSGSLFSSLHDFVKRVQNQKAIGDSEHPVSFEDQLAVALFKGDKTKAEGLLAVGFDLETSTSDLYGFTALHWAVAGGFWESIPLLFKYGVNPLALTREGWTALHLAAVLSKSTWKAFLAPGHSNEDFNELANKRTRDHLETSLHLAAAYCQNSERGVSFFKELSRDALNGATLFARNKHDETPLHRAAAFNNAGIIQSIVNQEPQSTPGFIDVVDRYGRSPLWHAAATGSCDAIQILLSFNASINLTDDLGRSGLHAACCGGYHDAVEMLLQEGARQSTQTSLLSLTALDYAAMFGHVECLQHLLTLRPMDALLPNQPEIVASQNKSLHIAASCGWLKCVELLCNVGADPFQSFEQYLKLDHSKTYAIVVKDSGNASSAAAKEGHAEIFKYFETSHTCEEHRRRNQRRYSWQGSEVQAQEANSQGATKATGAEESIYKGQEYQETAAPQQSRHQSAQTPSFRHSNTGPQRYALTETYRDSLISPTAPFMERPPRVGSHSATLPAYSSPSYSSPGYQQPSRESKDASNYQLAQPSPYASLPYGQVPSPYDPPQSSYGSQIAARPQSYASVNRPSLSFAYHPDNRYPPPVPALPAAYSSGSYPPRPQILRGNQEPTFPNSKLQANLLRMLGRLSDPVLTAEFPTDPEFSHHDPILNCLVYQSRLSVTERNSVHNVDGFPMFELTTASEPKSRVASSETRTVRGAVRSSEAVALIEAERAAHHAHQMSSSIYDTGSWTIWPIPAWS</sequence>
<feature type="region of interest" description="Disordered" evidence="2">
    <location>
        <begin position="1075"/>
        <end position="1100"/>
    </location>
</feature>
<dbReference type="PROSITE" id="PS50088">
    <property type="entry name" value="ANK_REPEAT"/>
    <property type="match status" value="3"/>
</dbReference>
<organism evidence="5 6">
    <name type="scientific">Hyaloscypha bicolor E</name>
    <dbReference type="NCBI Taxonomy" id="1095630"/>
    <lineage>
        <taxon>Eukaryota</taxon>
        <taxon>Fungi</taxon>
        <taxon>Dikarya</taxon>
        <taxon>Ascomycota</taxon>
        <taxon>Pezizomycotina</taxon>
        <taxon>Leotiomycetes</taxon>
        <taxon>Helotiales</taxon>
        <taxon>Hyaloscyphaceae</taxon>
        <taxon>Hyaloscypha</taxon>
        <taxon>Hyaloscypha bicolor</taxon>
    </lineage>
</organism>
<dbReference type="EMBL" id="KZ613740">
    <property type="protein sequence ID" value="PMD66914.1"/>
    <property type="molecule type" value="Genomic_DNA"/>
</dbReference>
<evidence type="ECO:0000313" key="6">
    <source>
        <dbReference type="Proteomes" id="UP000235371"/>
    </source>
</evidence>
<feature type="region of interest" description="Disordered" evidence="2">
    <location>
        <begin position="1114"/>
        <end position="1195"/>
    </location>
</feature>
<evidence type="ECO:0000313" key="5">
    <source>
        <dbReference type="EMBL" id="PMD66914.1"/>
    </source>
</evidence>
<dbReference type="OrthoDB" id="194358at2759"/>
<reference evidence="5 6" key="1">
    <citation type="submission" date="2016-04" db="EMBL/GenBank/DDBJ databases">
        <title>A degradative enzymes factory behind the ericoid mycorrhizal symbiosis.</title>
        <authorList>
            <consortium name="DOE Joint Genome Institute"/>
            <person name="Martino E."/>
            <person name="Morin E."/>
            <person name="Grelet G."/>
            <person name="Kuo A."/>
            <person name="Kohler A."/>
            <person name="Daghino S."/>
            <person name="Barry K."/>
            <person name="Choi C."/>
            <person name="Cichocki N."/>
            <person name="Clum A."/>
            <person name="Copeland A."/>
            <person name="Hainaut M."/>
            <person name="Haridas S."/>
            <person name="Labutti K."/>
            <person name="Lindquist E."/>
            <person name="Lipzen A."/>
            <person name="Khouja H.-R."/>
            <person name="Murat C."/>
            <person name="Ohm R."/>
            <person name="Olson A."/>
            <person name="Spatafora J."/>
            <person name="Veneault-Fourrey C."/>
            <person name="Henrissat B."/>
            <person name="Grigoriev I."/>
            <person name="Martin F."/>
            <person name="Perotto S."/>
        </authorList>
    </citation>
    <scope>NUCLEOTIDE SEQUENCE [LARGE SCALE GENOMIC DNA]</scope>
    <source>
        <strain evidence="5 6">E</strain>
    </source>
</reference>
<dbReference type="GeneID" id="36579040"/>
<dbReference type="SUPFAM" id="SSF48403">
    <property type="entry name" value="Ankyrin repeat"/>
    <property type="match status" value="1"/>
</dbReference>
<evidence type="ECO:0000256" key="1">
    <source>
        <dbReference type="PROSITE-ProRule" id="PRU00023"/>
    </source>
</evidence>
<evidence type="ECO:0000259" key="3">
    <source>
        <dbReference type="Pfam" id="PF06985"/>
    </source>
</evidence>
<feature type="compositionally biased region" description="Polar residues" evidence="2">
    <location>
        <begin position="1075"/>
        <end position="1099"/>
    </location>
</feature>
<dbReference type="Pfam" id="PF26640">
    <property type="entry name" value="DUF8212"/>
    <property type="match status" value="1"/>
</dbReference>
<keyword evidence="6" id="KW-1185">Reference proteome</keyword>
<gene>
    <name evidence="5" type="ORF">K444DRAFT_1946</name>
</gene>
<dbReference type="PROSITE" id="PS50297">
    <property type="entry name" value="ANK_REP_REGION"/>
    <property type="match status" value="2"/>
</dbReference>
<dbReference type="InterPro" id="IPR010730">
    <property type="entry name" value="HET"/>
</dbReference>